<gene>
    <name evidence="1" type="ORF">AFUS01_LOCUS12805</name>
</gene>
<dbReference type="Proteomes" id="UP000708208">
    <property type="component" value="Unassembled WGS sequence"/>
</dbReference>
<comment type="caution">
    <text evidence="1">The sequence shown here is derived from an EMBL/GenBank/DDBJ whole genome shotgun (WGS) entry which is preliminary data.</text>
</comment>
<accession>A0A8J2NS02</accession>
<evidence type="ECO:0000313" key="2">
    <source>
        <dbReference type="Proteomes" id="UP000708208"/>
    </source>
</evidence>
<dbReference type="EMBL" id="CAJVCH010102125">
    <property type="protein sequence ID" value="CAG7723737.1"/>
    <property type="molecule type" value="Genomic_DNA"/>
</dbReference>
<sequence length="29" mass="3387">MIINVRLFYAQGLINVQVQIENLIRAPYP</sequence>
<name>A0A8J2NS02_9HEXA</name>
<protein>
    <submittedName>
        <fullName evidence="1">Uncharacterized protein</fullName>
    </submittedName>
</protein>
<evidence type="ECO:0000313" key="1">
    <source>
        <dbReference type="EMBL" id="CAG7723737.1"/>
    </source>
</evidence>
<feature type="non-terminal residue" evidence="1">
    <location>
        <position position="1"/>
    </location>
</feature>
<dbReference type="AlphaFoldDB" id="A0A8J2NS02"/>
<proteinExistence type="predicted"/>
<keyword evidence="2" id="KW-1185">Reference proteome</keyword>
<organism evidence="1 2">
    <name type="scientific">Allacma fusca</name>
    <dbReference type="NCBI Taxonomy" id="39272"/>
    <lineage>
        <taxon>Eukaryota</taxon>
        <taxon>Metazoa</taxon>
        <taxon>Ecdysozoa</taxon>
        <taxon>Arthropoda</taxon>
        <taxon>Hexapoda</taxon>
        <taxon>Collembola</taxon>
        <taxon>Symphypleona</taxon>
        <taxon>Sminthuridae</taxon>
        <taxon>Allacma</taxon>
    </lineage>
</organism>
<reference evidence="1" key="1">
    <citation type="submission" date="2021-06" db="EMBL/GenBank/DDBJ databases">
        <authorList>
            <person name="Hodson N. C."/>
            <person name="Mongue J. A."/>
            <person name="Jaron S. K."/>
        </authorList>
    </citation>
    <scope>NUCLEOTIDE SEQUENCE</scope>
</reference>